<dbReference type="InterPro" id="IPR011051">
    <property type="entry name" value="RmlC_Cupin_sf"/>
</dbReference>
<dbReference type="PANTHER" id="PTHR37943:SF1">
    <property type="entry name" value="PROTEIN VES"/>
    <property type="match status" value="1"/>
</dbReference>
<dbReference type="Pfam" id="PF05962">
    <property type="entry name" value="HutD"/>
    <property type="match status" value="1"/>
</dbReference>
<dbReference type="Gene3D" id="2.60.120.10">
    <property type="entry name" value="Jelly Rolls"/>
    <property type="match status" value="1"/>
</dbReference>
<protein>
    <recommendedName>
        <fullName evidence="2">HutD-family protein</fullName>
    </recommendedName>
</protein>
<proteinExistence type="predicted"/>
<organism evidence="1">
    <name type="scientific">human gut metagenome</name>
    <dbReference type="NCBI Taxonomy" id="408170"/>
    <lineage>
        <taxon>unclassified sequences</taxon>
        <taxon>metagenomes</taxon>
        <taxon>organismal metagenomes</taxon>
    </lineage>
</organism>
<evidence type="ECO:0008006" key="2">
    <source>
        <dbReference type="Google" id="ProtNLM"/>
    </source>
</evidence>
<dbReference type="InterPro" id="IPR014710">
    <property type="entry name" value="RmlC-like_jellyroll"/>
</dbReference>
<evidence type="ECO:0000313" key="1">
    <source>
        <dbReference type="EMBL" id="ETJ36006.1"/>
    </source>
</evidence>
<sequence>MKLSYLGEVNILTYNINLIKNIDYTPTYWSGGMASELITYPIGSSFSNRDFLWRIGCAKIDIDTSIFSNLPSIKRHLMVTDGEMILTHKEKYSKLLKTFDQDFFMGDWDTSTEGRCSVLNLMTQKNYDGTLTHINLIKNNIINFNYSHPENSTIISICIHSLKEDILCEIDSQKFPIEQGDLLCINISNQDILPEITLRSDNTYDGSDTIICTIFKNNL</sequence>
<accession>W1Y0S4</accession>
<dbReference type="InterPro" id="IPR010282">
    <property type="entry name" value="Uncharacterised_HutD/Ves"/>
</dbReference>
<comment type="caution">
    <text evidence="1">The sequence shown here is derived from an EMBL/GenBank/DDBJ whole genome shotgun (WGS) entry which is preliminary data.</text>
</comment>
<dbReference type="PANTHER" id="PTHR37943">
    <property type="entry name" value="PROTEIN VES"/>
    <property type="match status" value="1"/>
</dbReference>
<reference evidence="1" key="1">
    <citation type="submission" date="2013-12" db="EMBL/GenBank/DDBJ databases">
        <title>A Varibaculum cambriense genome reconstructed from a premature infant gut community with otherwise low bacterial novelty that shifts toward anaerobic metabolism during the third week of life.</title>
        <authorList>
            <person name="Brown C.T."/>
            <person name="Sharon I."/>
            <person name="Thomas B.C."/>
            <person name="Castelle C.J."/>
            <person name="Morowitz M.J."/>
            <person name="Banfield J.F."/>
        </authorList>
    </citation>
    <scope>NUCLEOTIDE SEQUENCE</scope>
</reference>
<gene>
    <name evidence="1" type="ORF">Q604_UNBC09694G0001</name>
</gene>
<dbReference type="EMBL" id="AZMM01009694">
    <property type="protein sequence ID" value="ETJ36006.1"/>
    <property type="molecule type" value="Genomic_DNA"/>
</dbReference>
<dbReference type="SUPFAM" id="SSF51182">
    <property type="entry name" value="RmlC-like cupins"/>
    <property type="match status" value="1"/>
</dbReference>
<dbReference type="AlphaFoldDB" id="W1Y0S4"/>
<name>W1Y0S4_9ZZZZ</name>